<sequence>MRATTFAAVVSFLASRQLVAAQTSLYLPDFDPQPVTADQLGVGPDGQTTWLIAPGVSSAGLDDNGFFGPATLIEGPSEARLIYIDPTMGIDMEEDCVISDGIAACTALVAMLDPGPVTETDFFTETASPAEVQGGGATSISTPPGQPTPSTQPSSGASLTSGPAVTGAPATNSQGSSTSGSPTSGFPTSATSPAPSSDQKNSALGKQSRVISILGVVGAVVFWSSLVNLLV</sequence>
<feature type="signal peptide" evidence="3">
    <location>
        <begin position="1"/>
        <end position="21"/>
    </location>
</feature>
<evidence type="ECO:0000313" key="5">
    <source>
        <dbReference type="Proteomes" id="UP000250043"/>
    </source>
</evidence>
<evidence type="ECO:0000256" key="2">
    <source>
        <dbReference type="SAM" id="Phobius"/>
    </source>
</evidence>
<keyword evidence="2" id="KW-0812">Transmembrane</keyword>
<feature type="chain" id="PRO_5034221332" evidence="3">
    <location>
        <begin position="22"/>
        <end position="231"/>
    </location>
</feature>
<dbReference type="EMBL" id="KV722350">
    <property type="protein sequence ID" value="OCH93848.1"/>
    <property type="molecule type" value="Genomic_DNA"/>
</dbReference>
<evidence type="ECO:0000256" key="1">
    <source>
        <dbReference type="SAM" id="MobiDB-lite"/>
    </source>
</evidence>
<feature type="transmembrane region" description="Helical" evidence="2">
    <location>
        <begin position="210"/>
        <end position="230"/>
    </location>
</feature>
<keyword evidence="2" id="KW-1133">Transmembrane helix</keyword>
<accession>A0A8E2J3H6</accession>
<protein>
    <submittedName>
        <fullName evidence="4">Uncharacterized protein</fullName>
    </submittedName>
</protein>
<dbReference type="Proteomes" id="UP000250043">
    <property type="component" value="Unassembled WGS sequence"/>
</dbReference>
<proteinExistence type="predicted"/>
<dbReference type="AlphaFoldDB" id="A0A8E2J3H6"/>
<keyword evidence="5" id="KW-1185">Reference proteome</keyword>
<feature type="compositionally biased region" description="Low complexity" evidence="1">
    <location>
        <begin position="138"/>
        <end position="156"/>
    </location>
</feature>
<name>A0A8E2J3H6_9APHY</name>
<evidence type="ECO:0000313" key="4">
    <source>
        <dbReference type="EMBL" id="OCH93848.1"/>
    </source>
</evidence>
<gene>
    <name evidence="4" type="ORF">OBBRIDRAFT_885222</name>
</gene>
<feature type="compositionally biased region" description="Low complexity" evidence="1">
    <location>
        <begin position="170"/>
        <end position="197"/>
    </location>
</feature>
<evidence type="ECO:0000256" key="3">
    <source>
        <dbReference type="SAM" id="SignalP"/>
    </source>
</evidence>
<keyword evidence="3" id="KW-0732">Signal</keyword>
<feature type="region of interest" description="Disordered" evidence="1">
    <location>
        <begin position="130"/>
        <end position="202"/>
    </location>
</feature>
<reference evidence="4 5" key="1">
    <citation type="submission" date="2016-07" db="EMBL/GenBank/DDBJ databases">
        <title>Draft genome of the white-rot fungus Obba rivulosa 3A-2.</title>
        <authorList>
            <consortium name="DOE Joint Genome Institute"/>
            <person name="Miettinen O."/>
            <person name="Riley R."/>
            <person name="Acob R."/>
            <person name="Barry K."/>
            <person name="Cullen D."/>
            <person name="De Vries R."/>
            <person name="Hainaut M."/>
            <person name="Hatakka A."/>
            <person name="Henrissat B."/>
            <person name="Hilden K."/>
            <person name="Kuo R."/>
            <person name="Labutti K."/>
            <person name="Lipzen A."/>
            <person name="Makela M.R."/>
            <person name="Sandor L."/>
            <person name="Spatafora J.W."/>
            <person name="Grigoriev I.V."/>
            <person name="Hibbett D.S."/>
        </authorList>
    </citation>
    <scope>NUCLEOTIDE SEQUENCE [LARGE SCALE GENOMIC DNA]</scope>
    <source>
        <strain evidence="4 5">3A-2</strain>
    </source>
</reference>
<dbReference type="OrthoDB" id="4991875at2759"/>
<keyword evidence="2" id="KW-0472">Membrane</keyword>
<organism evidence="4 5">
    <name type="scientific">Obba rivulosa</name>
    <dbReference type="NCBI Taxonomy" id="1052685"/>
    <lineage>
        <taxon>Eukaryota</taxon>
        <taxon>Fungi</taxon>
        <taxon>Dikarya</taxon>
        <taxon>Basidiomycota</taxon>
        <taxon>Agaricomycotina</taxon>
        <taxon>Agaricomycetes</taxon>
        <taxon>Polyporales</taxon>
        <taxon>Gelatoporiaceae</taxon>
        <taxon>Obba</taxon>
    </lineage>
</organism>